<protein>
    <recommendedName>
        <fullName evidence="3">Peptidase C39-like domain-containing protein</fullName>
    </recommendedName>
</protein>
<dbReference type="GeneID" id="24128382"/>
<dbReference type="VEuPathDB" id="FungiDB:SPRG_06016"/>
<name>A0A067CRN7_SAPPC</name>
<dbReference type="EMBL" id="KK583206">
    <property type="protein sequence ID" value="KDO29477.1"/>
    <property type="molecule type" value="Genomic_DNA"/>
</dbReference>
<evidence type="ECO:0000313" key="1">
    <source>
        <dbReference type="EMBL" id="KDO29477.1"/>
    </source>
</evidence>
<reference evidence="1 2" key="1">
    <citation type="journal article" date="2013" name="PLoS Genet.">
        <title>Distinctive expansion of potential virulence genes in the genome of the oomycete fish pathogen Saprolegnia parasitica.</title>
        <authorList>
            <person name="Jiang R.H."/>
            <person name="de Bruijn I."/>
            <person name="Haas B.J."/>
            <person name="Belmonte R."/>
            <person name="Lobach L."/>
            <person name="Christie J."/>
            <person name="van den Ackerveken G."/>
            <person name="Bottin A."/>
            <person name="Bulone V."/>
            <person name="Diaz-Moreno S.M."/>
            <person name="Dumas B."/>
            <person name="Fan L."/>
            <person name="Gaulin E."/>
            <person name="Govers F."/>
            <person name="Grenville-Briggs L.J."/>
            <person name="Horner N.R."/>
            <person name="Levin J.Z."/>
            <person name="Mammella M."/>
            <person name="Meijer H.J."/>
            <person name="Morris P."/>
            <person name="Nusbaum C."/>
            <person name="Oome S."/>
            <person name="Phillips A.J."/>
            <person name="van Rooyen D."/>
            <person name="Rzeszutek E."/>
            <person name="Saraiva M."/>
            <person name="Secombes C.J."/>
            <person name="Seidl M.F."/>
            <person name="Snel B."/>
            <person name="Stassen J.H."/>
            <person name="Sykes S."/>
            <person name="Tripathy S."/>
            <person name="van den Berg H."/>
            <person name="Vega-Arreguin J.C."/>
            <person name="Wawra S."/>
            <person name="Young S.K."/>
            <person name="Zeng Q."/>
            <person name="Dieguez-Uribeondo J."/>
            <person name="Russ C."/>
            <person name="Tyler B.M."/>
            <person name="van West P."/>
        </authorList>
    </citation>
    <scope>NUCLEOTIDE SEQUENCE [LARGE SCALE GENOMIC DNA]</scope>
    <source>
        <strain evidence="1 2">CBS 223.65</strain>
    </source>
</reference>
<evidence type="ECO:0000313" key="2">
    <source>
        <dbReference type="Proteomes" id="UP000030745"/>
    </source>
</evidence>
<proteinExistence type="predicted"/>
<organism evidence="1 2">
    <name type="scientific">Saprolegnia parasitica (strain CBS 223.65)</name>
    <dbReference type="NCBI Taxonomy" id="695850"/>
    <lineage>
        <taxon>Eukaryota</taxon>
        <taxon>Sar</taxon>
        <taxon>Stramenopiles</taxon>
        <taxon>Oomycota</taxon>
        <taxon>Saprolegniomycetes</taxon>
        <taxon>Saprolegniales</taxon>
        <taxon>Saprolegniaceae</taxon>
        <taxon>Saprolegnia</taxon>
    </lineage>
</organism>
<dbReference type="RefSeq" id="XP_012199974.1">
    <property type="nucleotide sequence ID" value="XM_012344584.1"/>
</dbReference>
<gene>
    <name evidence="1" type="ORF">SPRG_06016</name>
</gene>
<dbReference type="AlphaFoldDB" id="A0A067CRN7"/>
<dbReference type="Proteomes" id="UP000030745">
    <property type="component" value="Unassembled WGS sequence"/>
</dbReference>
<evidence type="ECO:0008006" key="3">
    <source>
        <dbReference type="Google" id="ProtNLM"/>
    </source>
</evidence>
<keyword evidence="2" id="KW-1185">Reference proteome</keyword>
<accession>A0A067CRN7</accession>
<dbReference type="OMA" id="EPIMDPH"/>
<dbReference type="OrthoDB" id="433525at2759"/>
<dbReference type="KEGG" id="spar:SPRG_06016"/>
<sequence>MATVRQVRQTDFTAAKGNSLQACIASLRGVELDAVPNFILDPSGYMPAINRYLAPQGLTFEKINLAADGSVPADTSLLQPGSAVVLRGKSPRGDFGHVVVARVEASGQAFEPIMDPHPDDAFLDGPGQWVGVLVPTAIARA</sequence>